<dbReference type="EMBL" id="MK072451">
    <property type="protein sequence ID" value="AYV85408.1"/>
    <property type="molecule type" value="Genomic_DNA"/>
</dbReference>
<accession>A0A3G5AE54</accession>
<proteinExistence type="predicted"/>
<sequence length="144" mass="16470">MTSTPVPSERKASQDEKKLLETCARIVSSLKVLPSEDNIISLHGRLVEFTRGFEEYRCSNKDHPLPKETREIFREIVRCLKNIEASAGGDIQKELAKNRERACLVTEFDFDCEDILDLIKNLLKTRRDALGWNDDANEDDTDDA</sequence>
<gene>
    <name evidence="1" type="ORF">Satyrvirus15_5</name>
</gene>
<evidence type="ECO:0000313" key="1">
    <source>
        <dbReference type="EMBL" id="AYV85408.1"/>
    </source>
</evidence>
<organism evidence="1">
    <name type="scientific">Satyrvirus sp</name>
    <dbReference type="NCBI Taxonomy" id="2487771"/>
    <lineage>
        <taxon>Viruses</taxon>
        <taxon>Varidnaviria</taxon>
        <taxon>Bamfordvirae</taxon>
        <taxon>Nucleocytoviricota</taxon>
        <taxon>Megaviricetes</taxon>
        <taxon>Imitervirales</taxon>
        <taxon>Mimiviridae</taxon>
        <taxon>Megamimivirinae</taxon>
    </lineage>
</organism>
<protein>
    <submittedName>
        <fullName evidence="1">Uncharacterized protein</fullName>
    </submittedName>
</protein>
<reference evidence="1" key="1">
    <citation type="submission" date="2018-10" db="EMBL/GenBank/DDBJ databases">
        <title>Hidden diversity of soil giant viruses.</title>
        <authorList>
            <person name="Schulz F."/>
            <person name="Alteio L."/>
            <person name="Goudeau D."/>
            <person name="Ryan E.M."/>
            <person name="Malmstrom R.R."/>
            <person name="Blanchard J."/>
            <person name="Woyke T."/>
        </authorList>
    </citation>
    <scope>NUCLEOTIDE SEQUENCE</scope>
    <source>
        <strain evidence="1">SAV1</strain>
    </source>
</reference>
<name>A0A3G5AE54_9VIRU</name>